<dbReference type="GO" id="GO:0020037">
    <property type="term" value="F:heme binding"/>
    <property type="evidence" value="ECO:0007669"/>
    <property type="project" value="InterPro"/>
</dbReference>
<feature type="chain" id="PRO_5005792231" evidence="1">
    <location>
        <begin position="22"/>
        <end position="97"/>
    </location>
</feature>
<accession>A0A0M4DG13</accession>
<organism evidence="2 3">
    <name type="scientific">Desulfuromonas soudanensis</name>
    <dbReference type="NCBI Taxonomy" id="1603606"/>
    <lineage>
        <taxon>Bacteria</taxon>
        <taxon>Pseudomonadati</taxon>
        <taxon>Thermodesulfobacteriota</taxon>
        <taxon>Desulfuromonadia</taxon>
        <taxon>Desulfuromonadales</taxon>
        <taxon>Desulfuromonadaceae</taxon>
        <taxon>Desulfuromonas</taxon>
    </lineage>
</organism>
<evidence type="ECO:0000256" key="1">
    <source>
        <dbReference type="SAM" id="SignalP"/>
    </source>
</evidence>
<dbReference type="GO" id="GO:0009055">
    <property type="term" value="F:electron transfer activity"/>
    <property type="evidence" value="ECO:0007669"/>
    <property type="project" value="InterPro"/>
</dbReference>
<dbReference type="SUPFAM" id="SSF46626">
    <property type="entry name" value="Cytochrome c"/>
    <property type="match status" value="1"/>
</dbReference>
<name>A0A0M4DG13_9BACT</name>
<dbReference type="EMBL" id="CP010802">
    <property type="protein sequence ID" value="ALC15507.1"/>
    <property type="molecule type" value="Genomic_DNA"/>
</dbReference>
<gene>
    <name evidence="2" type="ORF">DSOUD_0719</name>
</gene>
<dbReference type="OrthoDB" id="9810021at2"/>
<dbReference type="PATRIC" id="fig|1603606.3.peg.786"/>
<evidence type="ECO:0000313" key="3">
    <source>
        <dbReference type="Proteomes" id="UP000057158"/>
    </source>
</evidence>
<sequence length="97" mass="10963">MKAIMLIAIFICAMQVTSSFALDAKSVKDGYSLHNKYCVSCHDSVANPERTGFTRDAWHLTLNLMHKHGLQKLSNEEKEALIDYLFTIRKGMEQEAG</sequence>
<dbReference type="AlphaFoldDB" id="A0A0M4DG13"/>
<keyword evidence="1" id="KW-0732">Signal</keyword>
<dbReference type="STRING" id="1603606.DSOUD_0719"/>
<keyword evidence="3" id="KW-1185">Reference proteome</keyword>
<dbReference type="Proteomes" id="UP000057158">
    <property type="component" value="Chromosome"/>
</dbReference>
<reference evidence="2 3" key="1">
    <citation type="submission" date="2015-07" db="EMBL/GenBank/DDBJ databases">
        <title>Isolation and Genomic Characterization of a Novel Halophilic Metal-Reducing Deltaproteobacterium from the Deep Subsurface.</title>
        <authorList>
            <person name="Badalamenti J.P."/>
            <person name="Summers Z.M."/>
            <person name="Gralnick J.A."/>
            <person name="Bond D.R."/>
        </authorList>
    </citation>
    <scope>NUCLEOTIDE SEQUENCE [LARGE SCALE GENOMIC DNA]</scope>
    <source>
        <strain evidence="2 3">WTL</strain>
    </source>
</reference>
<proteinExistence type="predicted"/>
<dbReference type="Gene3D" id="1.10.760.10">
    <property type="entry name" value="Cytochrome c-like domain"/>
    <property type="match status" value="1"/>
</dbReference>
<protein>
    <submittedName>
        <fullName evidence="2">Cytochrome c oxidase, cbb3-type, subunit III</fullName>
    </submittedName>
</protein>
<dbReference type="KEGG" id="des:DSOUD_0719"/>
<feature type="signal peptide" evidence="1">
    <location>
        <begin position="1"/>
        <end position="21"/>
    </location>
</feature>
<evidence type="ECO:0000313" key="2">
    <source>
        <dbReference type="EMBL" id="ALC15507.1"/>
    </source>
</evidence>
<dbReference type="InterPro" id="IPR036909">
    <property type="entry name" value="Cyt_c-like_dom_sf"/>
</dbReference>
<dbReference type="RefSeq" id="WP_053549707.1">
    <property type="nucleotide sequence ID" value="NZ_CP010802.1"/>
</dbReference>